<dbReference type="Proteomes" id="UP001221757">
    <property type="component" value="Unassembled WGS sequence"/>
</dbReference>
<dbReference type="AlphaFoldDB" id="A0AAD7G4V8"/>
<evidence type="ECO:0000256" key="6">
    <source>
        <dbReference type="ARBA" id="ARBA00022692"/>
    </source>
</evidence>
<evidence type="ECO:0000256" key="3">
    <source>
        <dbReference type="ARBA" id="ARBA00004721"/>
    </source>
</evidence>
<comment type="caution">
    <text evidence="15">The sequence shown here is derived from an EMBL/GenBank/DDBJ whole genome shotgun (WGS) entry which is preliminary data.</text>
</comment>
<dbReference type="PRINTS" id="PR00463">
    <property type="entry name" value="EP450I"/>
</dbReference>
<evidence type="ECO:0000256" key="5">
    <source>
        <dbReference type="ARBA" id="ARBA00022617"/>
    </source>
</evidence>
<name>A0AAD7G4V8_MYCRO</name>
<dbReference type="GO" id="GO:0005506">
    <property type="term" value="F:iron ion binding"/>
    <property type="evidence" value="ECO:0007669"/>
    <property type="project" value="InterPro"/>
</dbReference>
<evidence type="ECO:0000313" key="16">
    <source>
        <dbReference type="Proteomes" id="UP001221757"/>
    </source>
</evidence>
<comment type="cofactor">
    <cofactor evidence="1 13">
        <name>heme</name>
        <dbReference type="ChEBI" id="CHEBI:30413"/>
    </cofactor>
</comment>
<dbReference type="InterPro" id="IPR002401">
    <property type="entry name" value="Cyt_P450_E_grp-I"/>
</dbReference>
<comment type="pathway">
    <text evidence="3">Secondary metabolite biosynthesis; terpenoid biosynthesis.</text>
</comment>
<keyword evidence="7 13" id="KW-0479">Metal-binding</keyword>
<dbReference type="Gene3D" id="1.10.630.10">
    <property type="entry name" value="Cytochrome P450"/>
    <property type="match status" value="1"/>
</dbReference>
<dbReference type="GO" id="GO:0016020">
    <property type="term" value="C:membrane"/>
    <property type="evidence" value="ECO:0007669"/>
    <property type="project" value="UniProtKB-SubCell"/>
</dbReference>
<keyword evidence="6 14" id="KW-0812">Transmembrane</keyword>
<organism evidence="15 16">
    <name type="scientific">Mycena rosella</name>
    <name type="common">Pink bonnet</name>
    <name type="synonym">Agaricus rosellus</name>
    <dbReference type="NCBI Taxonomy" id="1033263"/>
    <lineage>
        <taxon>Eukaryota</taxon>
        <taxon>Fungi</taxon>
        <taxon>Dikarya</taxon>
        <taxon>Basidiomycota</taxon>
        <taxon>Agaricomycotina</taxon>
        <taxon>Agaricomycetes</taxon>
        <taxon>Agaricomycetidae</taxon>
        <taxon>Agaricales</taxon>
        <taxon>Marasmiineae</taxon>
        <taxon>Mycenaceae</taxon>
        <taxon>Mycena</taxon>
    </lineage>
</organism>
<evidence type="ECO:0000256" key="4">
    <source>
        <dbReference type="ARBA" id="ARBA00010617"/>
    </source>
</evidence>
<feature type="transmembrane region" description="Helical" evidence="14">
    <location>
        <begin position="6"/>
        <end position="26"/>
    </location>
</feature>
<dbReference type="GO" id="GO:0020037">
    <property type="term" value="F:heme binding"/>
    <property type="evidence" value="ECO:0007669"/>
    <property type="project" value="InterPro"/>
</dbReference>
<gene>
    <name evidence="15" type="ORF">B0H17DRAFT_950233</name>
</gene>
<dbReference type="Pfam" id="PF00067">
    <property type="entry name" value="p450"/>
    <property type="match status" value="1"/>
</dbReference>
<evidence type="ECO:0000256" key="2">
    <source>
        <dbReference type="ARBA" id="ARBA00004370"/>
    </source>
</evidence>
<keyword evidence="5 13" id="KW-0349">Heme</keyword>
<dbReference type="InterPro" id="IPR036396">
    <property type="entry name" value="Cyt_P450_sf"/>
</dbReference>
<evidence type="ECO:0000256" key="9">
    <source>
        <dbReference type="ARBA" id="ARBA00023002"/>
    </source>
</evidence>
<sequence>MHQSLYAVTVLALCVVLCIVFVKYWAAKDSDVHRLPGPSPSIASWLWGHELLVFQHAAAQMHSIWARSFGGMYKIKGALFHPDIIIATDHAAVHHIFANSDLYVKSPVFRPLVMNILGKGVVWAEGEDWHQQRKILSPAFSLESVKEMVPAIYECAERLERNLTNLILDSSSKDGKTLNIVHYISACTLEIIGMVGLSHSFSAQSTESNPDSDAAQIHASWEDLVDMGLRPLAFLAPLIVRAIPALTWAPLPLPHSQGAVKRIVDRIGQKIIDRERGELKGKHANQEGAAPTSDSRDIISLLLRAKQPGNDAHGALTDTQILDNITTSIVAGHETTATTLTFTLWELARQPAIQDRLRAEVLSHGRDLSYDNIQKLEFLDAIVKEGLRLHPASSQTERVPLQDDLIPLSTPVDGIGATLRIKKGQVIHISFLSLNTSPHAWGPTASVFNPSRWLEESDLANRPHGWSGLLSFCDGPRNCIGWRLAVLEMKIILATLIRSIVFLDTGVVVEEKLSPGLQSIVGGKGRVLPLLLKAV</sequence>
<comment type="similarity">
    <text evidence="4">Belongs to the cytochrome P450 family.</text>
</comment>
<dbReference type="PANTHER" id="PTHR24305">
    <property type="entry name" value="CYTOCHROME P450"/>
    <property type="match status" value="1"/>
</dbReference>
<dbReference type="SUPFAM" id="SSF48264">
    <property type="entry name" value="Cytochrome P450"/>
    <property type="match status" value="1"/>
</dbReference>
<keyword evidence="8 14" id="KW-1133">Transmembrane helix</keyword>
<dbReference type="GO" id="GO:0004497">
    <property type="term" value="F:monooxygenase activity"/>
    <property type="evidence" value="ECO:0007669"/>
    <property type="project" value="UniProtKB-KW"/>
</dbReference>
<dbReference type="EMBL" id="JARKIE010000199">
    <property type="protein sequence ID" value="KAJ7668008.1"/>
    <property type="molecule type" value="Genomic_DNA"/>
</dbReference>
<dbReference type="InterPro" id="IPR050121">
    <property type="entry name" value="Cytochrome_P450_monoxygenase"/>
</dbReference>
<feature type="binding site" description="axial binding residue" evidence="13">
    <location>
        <position position="479"/>
    </location>
    <ligand>
        <name>heme</name>
        <dbReference type="ChEBI" id="CHEBI:30413"/>
    </ligand>
    <ligandPart>
        <name>Fe</name>
        <dbReference type="ChEBI" id="CHEBI:18248"/>
    </ligandPart>
</feature>
<keyword evidence="10 13" id="KW-0408">Iron</keyword>
<reference evidence="15" key="1">
    <citation type="submission" date="2023-03" db="EMBL/GenBank/DDBJ databases">
        <title>Massive genome expansion in bonnet fungi (Mycena s.s.) driven by repeated elements and novel gene families across ecological guilds.</title>
        <authorList>
            <consortium name="Lawrence Berkeley National Laboratory"/>
            <person name="Harder C.B."/>
            <person name="Miyauchi S."/>
            <person name="Viragh M."/>
            <person name="Kuo A."/>
            <person name="Thoen E."/>
            <person name="Andreopoulos B."/>
            <person name="Lu D."/>
            <person name="Skrede I."/>
            <person name="Drula E."/>
            <person name="Henrissat B."/>
            <person name="Morin E."/>
            <person name="Kohler A."/>
            <person name="Barry K."/>
            <person name="LaButti K."/>
            <person name="Morin E."/>
            <person name="Salamov A."/>
            <person name="Lipzen A."/>
            <person name="Mereny Z."/>
            <person name="Hegedus B."/>
            <person name="Baldrian P."/>
            <person name="Stursova M."/>
            <person name="Weitz H."/>
            <person name="Taylor A."/>
            <person name="Grigoriev I.V."/>
            <person name="Nagy L.G."/>
            <person name="Martin F."/>
            <person name="Kauserud H."/>
        </authorList>
    </citation>
    <scope>NUCLEOTIDE SEQUENCE</scope>
    <source>
        <strain evidence="15">CBHHK067</strain>
    </source>
</reference>
<evidence type="ECO:0000256" key="8">
    <source>
        <dbReference type="ARBA" id="ARBA00022989"/>
    </source>
</evidence>
<keyword evidence="11" id="KW-0503">Monooxygenase</keyword>
<protein>
    <submittedName>
        <fullName evidence="15">Cytochrome P450</fullName>
    </submittedName>
</protein>
<evidence type="ECO:0000256" key="13">
    <source>
        <dbReference type="PIRSR" id="PIRSR602401-1"/>
    </source>
</evidence>
<dbReference type="PANTHER" id="PTHR24305:SF166">
    <property type="entry name" value="CYTOCHROME P450 12A4, MITOCHONDRIAL-RELATED"/>
    <property type="match status" value="1"/>
</dbReference>
<accession>A0AAD7G4V8</accession>
<evidence type="ECO:0000256" key="7">
    <source>
        <dbReference type="ARBA" id="ARBA00022723"/>
    </source>
</evidence>
<dbReference type="GO" id="GO:0016705">
    <property type="term" value="F:oxidoreductase activity, acting on paired donors, with incorporation or reduction of molecular oxygen"/>
    <property type="evidence" value="ECO:0007669"/>
    <property type="project" value="InterPro"/>
</dbReference>
<keyword evidence="9" id="KW-0560">Oxidoreductase</keyword>
<keyword evidence="16" id="KW-1185">Reference proteome</keyword>
<evidence type="ECO:0000256" key="11">
    <source>
        <dbReference type="ARBA" id="ARBA00023033"/>
    </source>
</evidence>
<proteinExistence type="inferred from homology"/>
<evidence type="ECO:0000256" key="14">
    <source>
        <dbReference type="SAM" id="Phobius"/>
    </source>
</evidence>
<comment type="subcellular location">
    <subcellularLocation>
        <location evidence="2">Membrane</location>
    </subcellularLocation>
</comment>
<evidence type="ECO:0000313" key="15">
    <source>
        <dbReference type="EMBL" id="KAJ7668008.1"/>
    </source>
</evidence>
<keyword evidence="12 14" id="KW-0472">Membrane</keyword>
<dbReference type="InterPro" id="IPR001128">
    <property type="entry name" value="Cyt_P450"/>
</dbReference>
<evidence type="ECO:0000256" key="1">
    <source>
        <dbReference type="ARBA" id="ARBA00001971"/>
    </source>
</evidence>
<dbReference type="PRINTS" id="PR00385">
    <property type="entry name" value="P450"/>
</dbReference>
<evidence type="ECO:0000256" key="10">
    <source>
        <dbReference type="ARBA" id="ARBA00023004"/>
    </source>
</evidence>
<evidence type="ECO:0000256" key="12">
    <source>
        <dbReference type="ARBA" id="ARBA00023136"/>
    </source>
</evidence>